<dbReference type="Gene3D" id="3.40.50.300">
    <property type="entry name" value="P-loop containing nucleotide triphosphate hydrolases"/>
    <property type="match status" value="2"/>
</dbReference>
<comment type="caution">
    <text evidence="2">The sequence shown here is derived from an EMBL/GenBank/DDBJ whole genome shotgun (WGS) entry which is preliminary data.</text>
</comment>
<dbReference type="InterPro" id="IPR051396">
    <property type="entry name" value="Bact_Antivir_Def_Nuclease"/>
</dbReference>
<dbReference type="InterPro" id="IPR003959">
    <property type="entry name" value="ATPase_AAA_core"/>
</dbReference>
<dbReference type="Proteomes" id="UP000317624">
    <property type="component" value="Unassembled WGS sequence"/>
</dbReference>
<evidence type="ECO:0000313" key="2">
    <source>
        <dbReference type="EMBL" id="TVT36941.1"/>
    </source>
</evidence>
<reference evidence="2 3" key="1">
    <citation type="submission" date="2019-07" db="EMBL/GenBank/DDBJ databases">
        <title>Hymenobacter sp. straun FUR1 Genome sequencing and assembly.</title>
        <authorList>
            <person name="Chhetri G."/>
        </authorList>
    </citation>
    <scope>NUCLEOTIDE SEQUENCE [LARGE SCALE GENOMIC DNA]</scope>
    <source>
        <strain evidence="2 3">Fur1</strain>
    </source>
</reference>
<protein>
    <submittedName>
        <fullName evidence="2">AAA family ATPase</fullName>
    </submittedName>
</protein>
<sequence length="420" mass="46738">MFLRQLTLHNFKCLTKLELDFSATPTQNRQWTLLLGENGTGKSNLLKAIALITCGSNALGEIIGNTDSWITLGKSSCTIEACLTTKKGEERELALKIKRGDSLSRLIASNKKALQLIDDAIDNAERNYFTVGYGASRRLVSEAGSTAGYAEAGRYGSRVGNIRNLFDAGATLHPLATWIMDLDYRGGKNGLNVIREALNSFLPGISFHSIDKRQKQVLFETNDGLMPLEQLSDGYQNMAAWIGDLLFRITETFQDHRRPLHARGLLLLDEIDLHLHPKWQRLLYDFVSAKLPNFQVVATTHSALTAQQAQEGELFALRRNARQAVEVIPFLGSPQQLLINQLLMSPVFGLATDESLEVETAKQQYAALKAQGKRISPEEQRELTRVQAKLAANLPQRTTPLVSDPEMALLQRIEESLNAR</sequence>
<dbReference type="RefSeq" id="WP_144853068.1">
    <property type="nucleotide sequence ID" value="NZ_VMRJ01000008.1"/>
</dbReference>
<organism evidence="2 3">
    <name type="scientific">Hymenobacter setariae</name>
    <dbReference type="NCBI Taxonomy" id="2594794"/>
    <lineage>
        <taxon>Bacteria</taxon>
        <taxon>Pseudomonadati</taxon>
        <taxon>Bacteroidota</taxon>
        <taxon>Cytophagia</taxon>
        <taxon>Cytophagales</taxon>
        <taxon>Hymenobacteraceae</taxon>
        <taxon>Hymenobacter</taxon>
    </lineage>
</organism>
<dbReference type="GO" id="GO:0005524">
    <property type="term" value="F:ATP binding"/>
    <property type="evidence" value="ECO:0007669"/>
    <property type="project" value="InterPro"/>
</dbReference>
<dbReference type="SMART" id="SM00382">
    <property type="entry name" value="AAA"/>
    <property type="match status" value="1"/>
</dbReference>
<dbReference type="InterPro" id="IPR027417">
    <property type="entry name" value="P-loop_NTPase"/>
</dbReference>
<gene>
    <name evidence="2" type="ORF">FNT36_24030</name>
</gene>
<evidence type="ECO:0000313" key="3">
    <source>
        <dbReference type="Proteomes" id="UP000317624"/>
    </source>
</evidence>
<dbReference type="GO" id="GO:0016887">
    <property type="term" value="F:ATP hydrolysis activity"/>
    <property type="evidence" value="ECO:0007669"/>
    <property type="project" value="InterPro"/>
</dbReference>
<proteinExistence type="predicted"/>
<evidence type="ECO:0000259" key="1">
    <source>
        <dbReference type="SMART" id="SM00382"/>
    </source>
</evidence>
<dbReference type="InterPro" id="IPR003593">
    <property type="entry name" value="AAA+_ATPase"/>
</dbReference>
<dbReference type="SUPFAM" id="SSF52540">
    <property type="entry name" value="P-loop containing nucleoside triphosphate hydrolases"/>
    <property type="match status" value="1"/>
</dbReference>
<name>A0A558BK93_9BACT</name>
<feature type="domain" description="AAA+ ATPase" evidence="1">
    <location>
        <begin position="28"/>
        <end position="329"/>
    </location>
</feature>
<keyword evidence="3" id="KW-1185">Reference proteome</keyword>
<dbReference type="EMBL" id="VMRJ01000008">
    <property type="protein sequence ID" value="TVT36941.1"/>
    <property type="molecule type" value="Genomic_DNA"/>
</dbReference>
<dbReference type="PANTHER" id="PTHR43581:SF2">
    <property type="entry name" value="EXCINUCLEASE ATPASE SUBUNIT"/>
    <property type="match status" value="1"/>
</dbReference>
<dbReference type="AlphaFoldDB" id="A0A558BK93"/>
<dbReference type="PANTHER" id="PTHR43581">
    <property type="entry name" value="ATP/GTP PHOSPHATASE"/>
    <property type="match status" value="1"/>
</dbReference>
<dbReference type="Pfam" id="PF13304">
    <property type="entry name" value="AAA_21"/>
    <property type="match status" value="1"/>
</dbReference>
<dbReference type="OrthoDB" id="9815944at2"/>
<accession>A0A558BK93</accession>